<keyword evidence="2" id="KW-1185">Reference proteome</keyword>
<evidence type="ECO:0000313" key="2">
    <source>
        <dbReference type="Proteomes" id="UP000249748"/>
    </source>
</evidence>
<gene>
    <name evidence="1" type="ORF">BO79DRAFT_153951</name>
</gene>
<evidence type="ECO:0000313" key="1">
    <source>
        <dbReference type="EMBL" id="RAK86382.1"/>
    </source>
</evidence>
<reference evidence="1" key="1">
    <citation type="submission" date="2018-02" db="EMBL/GenBank/DDBJ databases">
        <title>The genomes of Aspergillus section Nigri reveals drivers in fungal speciation.</title>
        <authorList>
            <consortium name="DOE Joint Genome Institute"/>
            <person name="Vesth T.C."/>
            <person name="Nybo J."/>
            <person name="Theobald S."/>
            <person name="Brandl J."/>
            <person name="Frisvad J.C."/>
            <person name="Nielsen K.F."/>
            <person name="Lyhne E.K."/>
            <person name="Kogle M.E."/>
            <person name="Kuo A."/>
            <person name="Riley R."/>
            <person name="Clum A."/>
            <person name="Nolan M."/>
            <person name="Lipzen A."/>
            <person name="Salamov A."/>
            <person name="Henrissat B."/>
            <person name="Wiebenga A."/>
            <person name="De vries R.P."/>
            <person name="Grigoriev I.V."/>
            <person name="Mortensen U.H."/>
            <person name="Andersen M.R."/>
            <person name="Baker S.E."/>
        </authorList>
    </citation>
    <scope>NUCLEOTIDE SEQUENCE</scope>
    <source>
        <strain evidence="1">CBS 115574</strain>
    </source>
</reference>
<organism evidence="1 2">
    <name type="scientific">Aspergillus costaricaensis CBS 115574</name>
    <dbReference type="NCBI Taxonomy" id="1448317"/>
    <lineage>
        <taxon>Eukaryota</taxon>
        <taxon>Fungi</taxon>
        <taxon>Dikarya</taxon>
        <taxon>Ascomycota</taxon>
        <taxon>Pezizomycotina</taxon>
        <taxon>Eurotiomycetes</taxon>
        <taxon>Eurotiomycetidae</taxon>
        <taxon>Eurotiales</taxon>
        <taxon>Aspergillaceae</taxon>
        <taxon>Aspergillus</taxon>
        <taxon>Aspergillus subgen. Circumdati</taxon>
    </lineage>
</organism>
<protein>
    <submittedName>
        <fullName evidence="1">Uncharacterized protein</fullName>
    </submittedName>
</protein>
<sequence length="270" mass="30336">MTGIVDSALAEQNMTPDYEIRLLLNPAKVLNPENELMGTVLSTFGIPSTATMPQTATKLNVQFLDTCSKEIYTAGWSIRIRKAEGDDKFELNYKRRYAITGGDIDTALTIANNDGFNTGTTNYEAQVEWGYEKQTLSISRKKRAASDDSGTDLPGIIESRRMLIDEAPDRFNNFKFNEWGTEAIAVSRIFGPVLFSRYIGSWKRIPLYIEVWPLLNSEGTDIEHSVEASFKTKDRATASTGQETLVACLKNNGWFLAKDSLKTKLIMERY</sequence>
<dbReference type="Proteomes" id="UP000249748">
    <property type="component" value="Unassembled WGS sequence"/>
</dbReference>
<name>A0ACD1I7S6_9EURO</name>
<dbReference type="EMBL" id="KZ824560">
    <property type="protein sequence ID" value="RAK86382.1"/>
    <property type="molecule type" value="Genomic_DNA"/>
</dbReference>
<proteinExistence type="predicted"/>
<accession>A0ACD1I7S6</accession>